<evidence type="ECO:0000313" key="2">
    <source>
        <dbReference type="Proteomes" id="UP000215914"/>
    </source>
</evidence>
<dbReference type="Gramene" id="mRNA:HanXRQr2_Chr09g0391251">
    <property type="protein sequence ID" value="CDS:HanXRQr2_Chr09g0391251.1"/>
    <property type="gene ID" value="HanXRQr2_Chr09g0391251"/>
</dbReference>
<protein>
    <submittedName>
        <fullName evidence="1">Uncharacterized protein</fullName>
    </submittedName>
</protein>
<dbReference type="AlphaFoldDB" id="A0A9K3I613"/>
<dbReference type="Proteomes" id="UP000215914">
    <property type="component" value="Unassembled WGS sequence"/>
</dbReference>
<reference evidence="1" key="1">
    <citation type="journal article" date="2017" name="Nature">
        <title>The sunflower genome provides insights into oil metabolism, flowering and Asterid evolution.</title>
        <authorList>
            <person name="Badouin H."/>
            <person name="Gouzy J."/>
            <person name="Grassa C.J."/>
            <person name="Murat F."/>
            <person name="Staton S.E."/>
            <person name="Cottret L."/>
            <person name="Lelandais-Briere C."/>
            <person name="Owens G.L."/>
            <person name="Carrere S."/>
            <person name="Mayjonade B."/>
            <person name="Legrand L."/>
            <person name="Gill N."/>
            <person name="Kane N.C."/>
            <person name="Bowers J.E."/>
            <person name="Hubner S."/>
            <person name="Bellec A."/>
            <person name="Berard A."/>
            <person name="Berges H."/>
            <person name="Blanchet N."/>
            <person name="Boniface M.C."/>
            <person name="Brunel D."/>
            <person name="Catrice O."/>
            <person name="Chaidir N."/>
            <person name="Claudel C."/>
            <person name="Donnadieu C."/>
            <person name="Faraut T."/>
            <person name="Fievet G."/>
            <person name="Helmstetter N."/>
            <person name="King M."/>
            <person name="Knapp S.J."/>
            <person name="Lai Z."/>
            <person name="Le Paslier M.C."/>
            <person name="Lippi Y."/>
            <person name="Lorenzon L."/>
            <person name="Mandel J.R."/>
            <person name="Marage G."/>
            <person name="Marchand G."/>
            <person name="Marquand E."/>
            <person name="Bret-Mestries E."/>
            <person name="Morien E."/>
            <person name="Nambeesan S."/>
            <person name="Nguyen T."/>
            <person name="Pegot-Espagnet P."/>
            <person name="Pouilly N."/>
            <person name="Raftis F."/>
            <person name="Sallet E."/>
            <person name="Schiex T."/>
            <person name="Thomas J."/>
            <person name="Vandecasteele C."/>
            <person name="Vares D."/>
            <person name="Vear F."/>
            <person name="Vautrin S."/>
            <person name="Crespi M."/>
            <person name="Mangin B."/>
            <person name="Burke J.M."/>
            <person name="Salse J."/>
            <person name="Munos S."/>
            <person name="Vincourt P."/>
            <person name="Rieseberg L.H."/>
            <person name="Langlade N.B."/>
        </authorList>
    </citation>
    <scope>NUCLEOTIDE SEQUENCE</scope>
    <source>
        <tissue evidence="1">Leaves</tissue>
    </source>
</reference>
<comment type="caution">
    <text evidence="1">The sequence shown here is derived from an EMBL/GenBank/DDBJ whole genome shotgun (WGS) entry which is preliminary data.</text>
</comment>
<name>A0A9K3I613_HELAN</name>
<organism evidence="1 2">
    <name type="scientific">Helianthus annuus</name>
    <name type="common">Common sunflower</name>
    <dbReference type="NCBI Taxonomy" id="4232"/>
    <lineage>
        <taxon>Eukaryota</taxon>
        <taxon>Viridiplantae</taxon>
        <taxon>Streptophyta</taxon>
        <taxon>Embryophyta</taxon>
        <taxon>Tracheophyta</taxon>
        <taxon>Spermatophyta</taxon>
        <taxon>Magnoliopsida</taxon>
        <taxon>eudicotyledons</taxon>
        <taxon>Gunneridae</taxon>
        <taxon>Pentapetalae</taxon>
        <taxon>asterids</taxon>
        <taxon>campanulids</taxon>
        <taxon>Asterales</taxon>
        <taxon>Asteraceae</taxon>
        <taxon>Asteroideae</taxon>
        <taxon>Heliantheae alliance</taxon>
        <taxon>Heliantheae</taxon>
        <taxon>Helianthus</taxon>
    </lineage>
</organism>
<dbReference type="EMBL" id="MNCJ02000324">
    <property type="protein sequence ID" value="KAF5791139.1"/>
    <property type="molecule type" value="Genomic_DNA"/>
</dbReference>
<keyword evidence="2" id="KW-1185">Reference proteome</keyword>
<accession>A0A9K3I613</accession>
<gene>
    <name evidence="1" type="ORF">HanXRQr2_Chr09g0391251</name>
</gene>
<reference evidence="1" key="2">
    <citation type="submission" date="2020-06" db="EMBL/GenBank/DDBJ databases">
        <title>Helianthus annuus Genome sequencing and assembly Release 2.</title>
        <authorList>
            <person name="Gouzy J."/>
            <person name="Langlade N."/>
            <person name="Munos S."/>
        </authorList>
    </citation>
    <scope>NUCLEOTIDE SEQUENCE</scope>
    <source>
        <tissue evidence="1">Leaves</tissue>
    </source>
</reference>
<sequence length="63" mass="7100">MISSEHAHCNFINLKNDSGDDLCSRVSFNRGRGGKREENMTIYSSSQIGEIMRENFPSPPPLK</sequence>
<proteinExistence type="predicted"/>
<evidence type="ECO:0000313" key="1">
    <source>
        <dbReference type="EMBL" id="KAF5791139.1"/>
    </source>
</evidence>